<proteinExistence type="predicted"/>
<feature type="transmembrane region" description="Helical" evidence="1">
    <location>
        <begin position="1174"/>
        <end position="1198"/>
    </location>
</feature>
<keyword evidence="1" id="KW-0812">Transmembrane</keyword>
<feature type="transmembrane region" description="Helical" evidence="1">
    <location>
        <begin position="684"/>
        <end position="704"/>
    </location>
</feature>
<feature type="transmembrane region" description="Helical" evidence="1">
    <location>
        <begin position="81"/>
        <end position="104"/>
    </location>
</feature>
<dbReference type="VEuPathDB" id="FungiDB:PYU1_G004046"/>
<accession>K3WGG5</accession>
<feature type="transmembrane region" description="Helical" evidence="1">
    <location>
        <begin position="364"/>
        <end position="383"/>
    </location>
</feature>
<dbReference type="InParanoid" id="K3WGG5"/>
<reference evidence="2" key="3">
    <citation type="submission" date="2015-02" db="UniProtKB">
        <authorList>
            <consortium name="EnsemblProtists"/>
        </authorList>
    </citation>
    <scope>IDENTIFICATION</scope>
    <source>
        <strain evidence="2">DAOM BR144</strain>
    </source>
</reference>
<feature type="transmembrane region" description="Helical" evidence="1">
    <location>
        <begin position="323"/>
        <end position="343"/>
    </location>
</feature>
<feature type="transmembrane region" description="Helical" evidence="1">
    <location>
        <begin position="437"/>
        <end position="457"/>
    </location>
</feature>
<evidence type="ECO:0000256" key="1">
    <source>
        <dbReference type="SAM" id="Phobius"/>
    </source>
</evidence>
<feature type="transmembrane region" description="Helical" evidence="1">
    <location>
        <begin position="1093"/>
        <end position="1115"/>
    </location>
</feature>
<feature type="transmembrane region" description="Helical" evidence="1">
    <location>
        <begin position="155"/>
        <end position="175"/>
    </location>
</feature>
<keyword evidence="3" id="KW-1185">Reference proteome</keyword>
<feature type="transmembrane region" description="Helical" evidence="1">
    <location>
        <begin position="182"/>
        <end position="203"/>
    </location>
</feature>
<feature type="transmembrane region" description="Helical" evidence="1">
    <location>
        <begin position="484"/>
        <end position="501"/>
    </location>
</feature>
<feature type="transmembrane region" description="Helical" evidence="1">
    <location>
        <begin position="602"/>
        <end position="621"/>
    </location>
</feature>
<keyword evidence="1" id="KW-1133">Transmembrane helix</keyword>
<name>K3WGG5_GLOUD</name>
<protein>
    <submittedName>
        <fullName evidence="2">Uncharacterized protein</fullName>
    </submittedName>
</protein>
<organism evidence="2 3">
    <name type="scientific">Globisporangium ultimum (strain ATCC 200006 / CBS 805.95 / DAOM BR144)</name>
    <name type="common">Pythium ultimum</name>
    <dbReference type="NCBI Taxonomy" id="431595"/>
    <lineage>
        <taxon>Eukaryota</taxon>
        <taxon>Sar</taxon>
        <taxon>Stramenopiles</taxon>
        <taxon>Oomycota</taxon>
        <taxon>Peronosporomycetes</taxon>
        <taxon>Pythiales</taxon>
        <taxon>Pythiaceae</taxon>
        <taxon>Globisporangium</taxon>
    </lineage>
</organism>
<dbReference type="AlphaFoldDB" id="K3WGG5"/>
<feature type="transmembrane region" description="Helical" evidence="1">
    <location>
        <begin position="738"/>
        <end position="755"/>
    </location>
</feature>
<feature type="transmembrane region" description="Helical" evidence="1">
    <location>
        <begin position="1136"/>
        <end position="1154"/>
    </location>
</feature>
<dbReference type="eggNOG" id="ENOG502S2H6">
    <property type="taxonomic scope" value="Eukaryota"/>
</dbReference>
<feature type="transmembrane region" description="Helical" evidence="1">
    <location>
        <begin position="403"/>
        <end position="425"/>
    </location>
</feature>
<feature type="transmembrane region" description="Helical" evidence="1">
    <location>
        <begin position="522"/>
        <end position="542"/>
    </location>
</feature>
<dbReference type="Proteomes" id="UP000019132">
    <property type="component" value="Unassembled WGS sequence"/>
</dbReference>
<keyword evidence="1" id="KW-0472">Membrane</keyword>
<reference evidence="3" key="1">
    <citation type="journal article" date="2010" name="Genome Biol.">
        <title>Genome sequence of the necrotrophic plant pathogen Pythium ultimum reveals original pathogenicity mechanisms and effector repertoire.</title>
        <authorList>
            <person name="Levesque C.A."/>
            <person name="Brouwer H."/>
            <person name="Cano L."/>
            <person name="Hamilton J.P."/>
            <person name="Holt C."/>
            <person name="Huitema E."/>
            <person name="Raffaele S."/>
            <person name="Robideau G.P."/>
            <person name="Thines M."/>
            <person name="Win J."/>
            <person name="Zerillo M.M."/>
            <person name="Beakes G.W."/>
            <person name="Boore J.L."/>
            <person name="Busam D."/>
            <person name="Dumas B."/>
            <person name="Ferriera S."/>
            <person name="Fuerstenberg S.I."/>
            <person name="Gachon C.M."/>
            <person name="Gaulin E."/>
            <person name="Govers F."/>
            <person name="Grenville-Briggs L."/>
            <person name="Horner N."/>
            <person name="Hostetler J."/>
            <person name="Jiang R.H."/>
            <person name="Johnson J."/>
            <person name="Krajaejun T."/>
            <person name="Lin H."/>
            <person name="Meijer H.J."/>
            <person name="Moore B."/>
            <person name="Morris P."/>
            <person name="Phuntmart V."/>
            <person name="Puiu D."/>
            <person name="Shetty J."/>
            <person name="Stajich J.E."/>
            <person name="Tripathy S."/>
            <person name="Wawra S."/>
            <person name="van West P."/>
            <person name="Whitty B.R."/>
            <person name="Coutinho P.M."/>
            <person name="Henrissat B."/>
            <person name="Martin F."/>
            <person name="Thomas P.D."/>
            <person name="Tyler B.M."/>
            <person name="De Vries R.P."/>
            <person name="Kamoun S."/>
            <person name="Yandell M."/>
            <person name="Tisserat N."/>
            <person name="Buell C.R."/>
        </authorList>
    </citation>
    <scope>NUCLEOTIDE SEQUENCE</scope>
    <source>
        <strain evidence="3">DAOM:BR144</strain>
    </source>
</reference>
<evidence type="ECO:0000313" key="3">
    <source>
        <dbReference type="Proteomes" id="UP000019132"/>
    </source>
</evidence>
<dbReference type="EnsemblProtists" id="PYU1_T004056">
    <property type="protein sequence ID" value="PYU1_T004056"/>
    <property type="gene ID" value="PYU1_G004046"/>
</dbReference>
<feature type="transmembrane region" description="Helical" evidence="1">
    <location>
        <begin position="575"/>
        <end position="595"/>
    </location>
</feature>
<dbReference type="HOGENOM" id="CLU_266331_0_0_1"/>
<sequence>MTEQDSQEIRLCALVLSVVAFFLFIAAEIVHDNAYACRAVILLVATGALGFAWIGPLTLLAGTLRSKKFQWWQPFQGGVEFVWMQAFGWCLHTFVLTASVVVLANSQLPKWFEGQYLFLGVTGFIAQILLNLSIGCFREVDTEQPAFQLPLNAKTVVSLLVSGSGLLLFVFYDLFSHLGQSPVVIAVGCVEFIASALVIHVFYGCADIPGYRIWQPFEGERTFLLLQYFGWQLFAFTIGGAMNLFCSANDMSGYGSSKGTATAIGTMGMTSQILLLVSLQYFDKGSASQTSKASPSDHAAQPTGLLPLNHITSKTKTKLPAEIYVTSMLCSGALAVGLLSYTSRAKIGVAPEQIEQFFLAHEKVGWIISLCSLAIAAPISNMGGVRSKPQYSWWQPFQGGTKFVFLQTLGWLWYGFYLALSIVLCMNSPKFGELIGCFVLLVGAGSAGAIALSLSYFEPQDLKTTKARDSNQVLYWCDATKGEVAMVVLLSMSSMLFHLLVDFFQDLIYWSSVFFRFRGIQLLTGLLYFVSQMLLLYSLPFFEVTKSHVKAIVRGKPRLQNEIRRKAEDLVNQYFVGRLLGFSACCVFVLVDFTMLHVGPSIPMFPATICAVLGLFSSIPLTYKFATSTYGPKAKSISGSIVFIVLGCALWSFTLLLGALFSYQLWSTQAIDRSMPRSENAPTQFMGTFTGSVGFMAQLLFFQASESSLLKQGPKGEVSSEENLVMVMTKLKKNLKCASIWVYSAITLVSGLVYAHTKSVIPKHLATTQVLGLVFCCVVVIWSAWCIQQQIISSGGGIVQYSKCFAVSQDCESDIVTKQIPILDVGLDCYAQLVAFLTVSEIVGMSTTCKTAHAFHTDALWRQIFARRYGGSHMDRTLLKLKTADTRGYEDTNENAITVRTKPFAATSLHRMETTVLNMVCGLEFPTIQPAPPKSAIISMQSKWKTFCIGREKHFRFDQCKVCKTVEAFSSAPQLWEMQENCARRSPSTWVNLCHCVNPVTLRHEKAHRGCLEILRKQYHATEPHPRPQRMEIEYCASCELGITEVGRLPNTIRELLQVTWEHFCAPEHEFGGGFFSFVPCSASIFIFALKSVGWGSCSMYIWLVTVVALCFVVNSPRFDRALAQIGGEESPSYQAYQRTYYALVLSSIAHLAWCCPTVNQSDAMRNPSLTQTLILLGFRVNFGIFLILALTCFFVFWRTQYRISTVRGVDEASLSESANAQSIAPSADKSCVLCLLKLCSEDRG</sequence>
<feature type="transmembrane region" description="Helical" evidence="1">
    <location>
        <begin position="116"/>
        <end position="135"/>
    </location>
</feature>
<feature type="transmembrane region" description="Helical" evidence="1">
    <location>
        <begin position="260"/>
        <end position="282"/>
    </location>
</feature>
<reference evidence="3" key="2">
    <citation type="submission" date="2010-04" db="EMBL/GenBank/DDBJ databases">
        <authorList>
            <person name="Buell R."/>
            <person name="Hamilton J."/>
            <person name="Hostetler J."/>
        </authorList>
    </citation>
    <scope>NUCLEOTIDE SEQUENCE [LARGE SCALE GENOMIC DNA]</scope>
    <source>
        <strain evidence="3">DAOM:BR144</strain>
    </source>
</reference>
<feature type="transmembrane region" description="Helical" evidence="1">
    <location>
        <begin position="39"/>
        <end position="61"/>
    </location>
</feature>
<feature type="transmembrane region" description="Helical" evidence="1">
    <location>
        <begin position="767"/>
        <end position="785"/>
    </location>
</feature>
<feature type="transmembrane region" description="Helical" evidence="1">
    <location>
        <begin position="223"/>
        <end position="248"/>
    </location>
</feature>
<evidence type="ECO:0000313" key="2">
    <source>
        <dbReference type="EnsemblProtists" id="PYU1_T004056"/>
    </source>
</evidence>
<feature type="transmembrane region" description="Helical" evidence="1">
    <location>
        <begin position="6"/>
        <end position="27"/>
    </location>
</feature>
<dbReference type="OMA" id="FWKTHAG"/>
<feature type="transmembrane region" description="Helical" evidence="1">
    <location>
        <begin position="641"/>
        <end position="663"/>
    </location>
</feature>
<dbReference type="EMBL" id="GL376567">
    <property type="status" value="NOT_ANNOTATED_CDS"/>
    <property type="molecule type" value="Genomic_DNA"/>
</dbReference>